<dbReference type="AlphaFoldDB" id="A0A8J8T8C5"/>
<name>A0A8J8T8C5_HALGN</name>
<keyword evidence="2" id="KW-1185">Reference proteome</keyword>
<proteinExistence type="predicted"/>
<accession>A0A8J8T8C5</accession>
<organism evidence="1 2">
    <name type="scientific">Halteria grandinella</name>
    <dbReference type="NCBI Taxonomy" id="5974"/>
    <lineage>
        <taxon>Eukaryota</taxon>
        <taxon>Sar</taxon>
        <taxon>Alveolata</taxon>
        <taxon>Ciliophora</taxon>
        <taxon>Intramacronucleata</taxon>
        <taxon>Spirotrichea</taxon>
        <taxon>Stichotrichia</taxon>
        <taxon>Sporadotrichida</taxon>
        <taxon>Halteriidae</taxon>
        <taxon>Halteria</taxon>
    </lineage>
</organism>
<dbReference type="Proteomes" id="UP000785679">
    <property type="component" value="Unassembled WGS sequence"/>
</dbReference>
<gene>
    <name evidence="1" type="ORF">FGO68_gene12621</name>
</gene>
<sequence length="75" mass="9255">MRVTLSNNNKKLYVALKFSFQELYQTIEEHIPFCQQWTIIEARPPWQLQAIERKQRQQTREKQLRMQKKHNWGLV</sequence>
<comment type="caution">
    <text evidence="1">The sequence shown here is derived from an EMBL/GenBank/DDBJ whole genome shotgun (WGS) entry which is preliminary data.</text>
</comment>
<evidence type="ECO:0000313" key="2">
    <source>
        <dbReference type="Proteomes" id="UP000785679"/>
    </source>
</evidence>
<reference evidence="1" key="1">
    <citation type="submission" date="2019-06" db="EMBL/GenBank/DDBJ databases">
        <authorList>
            <person name="Zheng W."/>
        </authorList>
    </citation>
    <scope>NUCLEOTIDE SEQUENCE</scope>
    <source>
        <strain evidence="1">QDHG01</strain>
    </source>
</reference>
<protein>
    <submittedName>
        <fullName evidence="1">Uncharacterized protein</fullName>
    </submittedName>
</protein>
<dbReference type="EMBL" id="RRYP01001218">
    <property type="protein sequence ID" value="TNV86237.1"/>
    <property type="molecule type" value="Genomic_DNA"/>
</dbReference>
<evidence type="ECO:0000313" key="1">
    <source>
        <dbReference type="EMBL" id="TNV86237.1"/>
    </source>
</evidence>